<name>A0A0E4CXZ5_9BACL</name>
<feature type="domain" description="Reverse transcriptase" evidence="2">
    <location>
        <begin position="85"/>
        <end position="315"/>
    </location>
</feature>
<dbReference type="Pfam" id="PF00078">
    <property type="entry name" value="RVT_1"/>
    <property type="match status" value="1"/>
</dbReference>
<dbReference type="Gene3D" id="3.30.70.270">
    <property type="match status" value="1"/>
</dbReference>
<dbReference type="InterPro" id="IPR043502">
    <property type="entry name" value="DNA/RNA_pol_sf"/>
</dbReference>
<dbReference type="KEGG" id="pri:PRIO_4547"/>
<keyword evidence="3" id="KW-0548">Nucleotidyltransferase</keyword>
<dbReference type="PROSITE" id="PS50878">
    <property type="entry name" value="RT_POL"/>
    <property type="match status" value="1"/>
</dbReference>
<dbReference type="AlphaFoldDB" id="A0A0E4CXZ5"/>
<dbReference type="InterPro" id="IPR030931">
    <property type="entry name" value="Group_II_RT_mat"/>
</dbReference>
<dbReference type="InterPro" id="IPR043128">
    <property type="entry name" value="Rev_trsase/Diguanyl_cyclase"/>
</dbReference>
<dbReference type="InterPro" id="IPR051083">
    <property type="entry name" value="GrpII_Intron_Splice-Mob/Def"/>
</dbReference>
<proteinExistence type="predicted"/>
<dbReference type="PANTHER" id="PTHR34047:SF8">
    <property type="entry name" value="PROTEIN YKFC"/>
    <property type="match status" value="1"/>
</dbReference>
<evidence type="ECO:0000256" key="1">
    <source>
        <dbReference type="SAM" id="MobiDB-lite"/>
    </source>
</evidence>
<keyword evidence="3" id="KW-0808">Transferase</keyword>
<dbReference type="InterPro" id="IPR000477">
    <property type="entry name" value="RT_dom"/>
</dbReference>
<protein>
    <submittedName>
        <fullName evidence="3">RNA-directed DNA polymerase</fullName>
    </submittedName>
</protein>
<keyword evidence="3" id="KW-0695">RNA-directed DNA polymerase</keyword>
<dbReference type="PATRIC" id="fig|1073571.4.peg.4876"/>
<dbReference type="HOGENOM" id="CLU_013584_2_1_9"/>
<feature type="region of interest" description="Disordered" evidence="1">
    <location>
        <begin position="1"/>
        <end position="35"/>
    </location>
</feature>
<dbReference type="RefSeq" id="WP_046504760.1">
    <property type="nucleotide sequence ID" value="NZ_LN831776.1"/>
</dbReference>
<sequence>MKAEYRKGYPQRDNVERDEYAGARSASVRERRERGGATDLLEQILNRDNLNRAYKQVKRNHGAPGIDGMTVEDALSWLQEHKGELLQSIREGRYKPSPVRRKEIPKPDGSGVRKLGIPTVIDRVIQQAISQQLQPLFERLFSDGSYGYRPERSAQQAIRKVREYAQQGYGYAVEIDLSKYFDTLNHELLMNLLRKQIQDHRVTDLIKKYLKSGVMENGVHCKTEEGSPQGGPLSPLLANIYLNEFDQEMSSRGVKVIRYADDIVVLAKSKRAATRLLESCRKYLENKLRLQVNAQKSKVVSVVARKHFKFLGFALGKNGNGVYIRAHGQSLAKAKKKLKELTSRSQGRNVPQVMEKVKVYIRGWIGYFYVADIKRILQSWSEWLRRRLRMYIWKQWKKPKTKVQNLRKLGIPEWQAYQWGNSRLGYWRVAGSPVLSRSITNEKLAQAGYYDFPAQYEQLRKLHLCG</sequence>
<feature type="compositionally biased region" description="Basic and acidic residues" evidence="1">
    <location>
        <begin position="13"/>
        <end position="35"/>
    </location>
</feature>
<dbReference type="SUPFAM" id="SSF56672">
    <property type="entry name" value="DNA/RNA polymerases"/>
    <property type="match status" value="1"/>
</dbReference>
<dbReference type="CDD" id="cd01651">
    <property type="entry name" value="RT_G2_intron"/>
    <property type="match status" value="1"/>
</dbReference>
<evidence type="ECO:0000259" key="2">
    <source>
        <dbReference type="PROSITE" id="PS50878"/>
    </source>
</evidence>
<dbReference type="NCBIfam" id="TIGR04416">
    <property type="entry name" value="group_II_RT_mat"/>
    <property type="match status" value="1"/>
</dbReference>
<accession>A0A0E4CXZ5</accession>
<dbReference type="EMBL" id="LN831776">
    <property type="protein sequence ID" value="CQR56949.1"/>
    <property type="molecule type" value="Genomic_DNA"/>
</dbReference>
<dbReference type="Pfam" id="PF08388">
    <property type="entry name" value="GIIM"/>
    <property type="match status" value="1"/>
</dbReference>
<dbReference type="PANTHER" id="PTHR34047">
    <property type="entry name" value="NUCLEAR INTRON MATURASE 1, MITOCHONDRIAL-RELATED"/>
    <property type="match status" value="1"/>
</dbReference>
<reference evidence="4" key="1">
    <citation type="submission" date="2015-03" db="EMBL/GenBank/DDBJ databases">
        <authorList>
            <person name="Wibberg D."/>
        </authorList>
    </citation>
    <scope>NUCLEOTIDE SEQUENCE [LARGE SCALE GENOMIC DNA]</scope>
</reference>
<evidence type="ECO:0000313" key="3">
    <source>
        <dbReference type="EMBL" id="CQR56949.1"/>
    </source>
</evidence>
<dbReference type="InterPro" id="IPR013597">
    <property type="entry name" value="Mat_intron_G2"/>
</dbReference>
<dbReference type="Proteomes" id="UP000033163">
    <property type="component" value="Chromosome I"/>
</dbReference>
<dbReference type="GO" id="GO:0003964">
    <property type="term" value="F:RNA-directed DNA polymerase activity"/>
    <property type="evidence" value="ECO:0007669"/>
    <property type="project" value="UniProtKB-KW"/>
</dbReference>
<evidence type="ECO:0000313" key="4">
    <source>
        <dbReference type="Proteomes" id="UP000033163"/>
    </source>
</evidence>
<organism evidence="3 4">
    <name type="scientific">Paenibacillus riograndensis SBR5</name>
    <dbReference type="NCBI Taxonomy" id="1073571"/>
    <lineage>
        <taxon>Bacteria</taxon>
        <taxon>Bacillati</taxon>
        <taxon>Bacillota</taxon>
        <taxon>Bacilli</taxon>
        <taxon>Bacillales</taxon>
        <taxon>Paenibacillaceae</taxon>
        <taxon>Paenibacillus</taxon>
        <taxon>Paenibacillus sonchi group</taxon>
    </lineage>
</organism>
<gene>
    <name evidence="3" type="ORF">PRIO_4547</name>
</gene>